<evidence type="ECO:0000256" key="10">
    <source>
        <dbReference type="ARBA" id="ARBA00058894"/>
    </source>
</evidence>
<evidence type="ECO:0000256" key="4">
    <source>
        <dbReference type="ARBA" id="ARBA00022499"/>
    </source>
</evidence>
<dbReference type="InterPro" id="IPR036638">
    <property type="entry name" value="HLH_DNA-bd_sf"/>
</dbReference>
<keyword evidence="16" id="KW-0675">Receptor</keyword>
<keyword evidence="9" id="KW-0539">Nucleus</keyword>
<dbReference type="FunFam" id="4.10.280.10:FF:000041">
    <property type="entry name" value="aryl hydrocarbon receptor repressor"/>
    <property type="match status" value="1"/>
</dbReference>
<dbReference type="PROSITE" id="PS50112">
    <property type="entry name" value="PAS"/>
    <property type="match status" value="1"/>
</dbReference>
<keyword evidence="15" id="KW-1185">Reference proteome</keyword>
<evidence type="ECO:0000256" key="12">
    <source>
        <dbReference type="SAM" id="MobiDB-lite"/>
    </source>
</evidence>
<dbReference type="RefSeq" id="XP_033785590.1">
    <property type="nucleotide sequence ID" value="XM_033929699.1"/>
</dbReference>
<dbReference type="PANTHER" id="PTHR10649">
    <property type="entry name" value="ARYL HYDROCARBON RECEPTOR"/>
    <property type="match status" value="1"/>
</dbReference>
<evidence type="ECO:0000313" key="15">
    <source>
        <dbReference type="Proteomes" id="UP000515159"/>
    </source>
</evidence>
<keyword evidence="4" id="KW-1017">Isopeptide bond</keyword>
<dbReference type="Proteomes" id="UP000515159">
    <property type="component" value="Chromosome 2"/>
</dbReference>
<dbReference type="FunCoup" id="A0A6P8PU29">
    <property type="interactions" value="704"/>
</dbReference>
<dbReference type="GO" id="GO:0005634">
    <property type="term" value="C:nucleus"/>
    <property type="evidence" value="ECO:0007669"/>
    <property type="project" value="UniProtKB-SubCell"/>
</dbReference>
<evidence type="ECO:0000256" key="7">
    <source>
        <dbReference type="ARBA" id="ARBA00023125"/>
    </source>
</evidence>
<evidence type="ECO:0000313" key="16">
    <source>
        <dbReference type="RefSeq" id="XP_033785590.1"/>
    </source>
</evidence>
<keyword evidence="5" id="KW-0832">Ubl conjugation</keyword>
<evidence type="ECO:0000256" key="3">
    <source>
        <dbReference type="ARBA" id="ARBA00022490"/>
    </source>
</evidence>
<evidence type="ECO:0000256" key="8">
    <source>
        <dbReference type="ARBA" id="ARBA00023163"/>
    </source>
</evidence>
<dbReference type="OrthoDB" id="7788762at2759"/>
<dbReference type="InParanoid" id="A0A6P8PU29"/>
<evidence type="ECO:0000259" key="13">
    <source>
        <dbReference type="PROSITE" id="PS50112"/>
    </source>
</evidence>
<dbReference type="GO" id="GO:0006805">
    <property type="term" value="P:xenobiotic metabolic process"/>
    <property type="evidence" value="ECO:0007669"/>
    <property type="project" value="InterPro"/>
</dbReference>
<dbReference type="InterPro" id="IPR039091">
    <property type="entry name" value="AHR/AHRR"/>
</dbReference>
<dbReference type="KEGG" id="gsh:117353584"/>
<evidence type="ECO:0000256" key="9">
    <source>
        <dbReference type="ARBA" id="ARBA00023242"/>
    </source>
</evidence>
<dbReference type="InterPro" id="IPR035965">
    <property type="entry name" value="PAS-like_dom_sf"/>
</dbReference>
<dbReference type="Gene3D" id="3.30.450.20">
    <property type="entry name" value="PAS domain"/>
    <property type="match status" value="1"/>
</dbReference>
<comment type="subcellular location">
    <subcellularLocation>
        <location evidence="2">Cytoplasm</location>
    </subcellularLocation>
    <subcellularLocation>
        <location evidence="1">Nucleus</location>
    </subcellularLocation>
</comment>
<dbReference type="InterPro" id="IPR039092">
    <property type="entry name" value="AHRR_bHLH"/>
</dbReference>
<feature type="domain" description="PAS" evidence="13">
    <location>
        <begin position="117"/>
        <end position="180"/>
    </location>
</feature>
<comment type="function">
    <text evidence="10">Mediates dioxin toxicity and is involved in regulation of cell growth and differentiation. Represses the transcription activity of AHR by competing with this transcription factor for heterodimer formation with the ARNT and subsequently binding to the xenobiotic response element (XRE) sequence present in the promoter regulatory region of variety of genes. Represses CYP1A1 by binding the XRE sequence and recruiting ANKRA2, HDAC4 and/or HDAC5. Autoregulates its expression by associating with its own XRE site.</text>
</comment>
<keyword evidence="6" id="KW-0805">Transcription regulation</keyword>
<proteinExistence type="predicted"/>
<dbReference type="GeneID" id="117353584"/>
<dbReference type="InterPro" id="IPR000014">
    <property type="entry name" value="PAS"/>
</dbReference>
<dbReference type="PROSITE" id="PS50888">
    <property type="entry name" value="BHLH"/>
    <property type="match status" value="1"/>
</dbReference>
<evidence type="ECO:0000259" key="14">
    <source>
        <dbReference type="PROSITE" id="PS50888"/>
    </source>
</evidence>
<keyword evidence="3" id="KW-0963">Cytoplasm</keyword>
<evidence type="ECO:0000256" key="5">
    <source>
        <dbReference type="ARBA" id="ARBA00022843"/>
    </source>
</evidence>
<evidence type="ECO:0000256" key="11">
    <source>
        <dbReference type="ARBA" id="ARBA00071452"/>
    </source>
</evidence>
<dbReference type="GO" id="GO:0005737">
    <property type="term" value="C:cytoplasm"/>
    <property type="evidence" value="ECO:0007669"/>
    <property type="project" value="UniProtKB-SubCell"/>
</dbReference>
<dbReference type="GO" id="GO:0004879">
    <property type="term" value="F:nuclear receptor activity"/>
    <property type="evidence" value="ECO:0007669"/>
    <property type="project" value="TreeGrafter"/>
</dbReference>
<dbReference type="PANTHER" id="PTHR10649:SF3">
    <property type="entry name" value="ARYL HYDROCARBON RECEPTOR REPRESSOR"/>
    <property type="match status" value="1"/>
</dbReference>
<sequence length="748" mass="84460">MIPPGECMYAGRKRRKPVQKQRPLIGNGKSNPSKRHRDRLNAELDRLASLLPFPPEIISKLDKLSVLRLSVSYLRVKSFFQVLQDQRSRKSACQPVDHTTKEHSLSGITTVPEGELLLDSLNGFALVVSSEGMIFYASSTIADYLGFHQTDVMQQNIYDYIHVDDRQEFCQQLHWAMNPPQFMQRQEGQTETGEEYVLSKLFKAPECEDTPPEYSSFLHRCFICRVRCLLDSTSGFLTMQFQGKLKFLFGQKKTSSGAGLPPQMALFCVAMPLLIPSADDIKMKSILLRAKHRSGVATAVDARAKPFSGLCEAEIHGRTSHHGVSFSDVLHRAENQIKWVNSAESGISLLKAQRNDDQWVWVEASTPIVYRNGCSEYVIVPQQAQSDRGEEEHLKKQSSILGLKEAPLYNCSHESRGQPKHLNWAVTKYEKEDIRLKLQPTKSDSCSVQDEPLNFCKTVSDAQTHCSMNNWPLRNASSVRPGSHHPSTFPVRAAHPFYNGTQSITSCCPQHDGTEHFQTYPSVQHHTMASYAMDNIKKEGASVTPETLYDLLMPQDILIKMEYDSDSENRAEYFSGSQGQTWPGENSMLKKQLLAFPDRLHLKTETNFSDPLSPCQKLKQSTCLPHKGHCTASSTHTNSVNMNRPFKAACNKDMGQVYPPKYTYLESMLSLQNADNQPFGLGSTDDKSLSEQAFKLQCDLRVHSLAQAIKQEPLDSPPWPDNNHRFIFQKPTLPSPVLHKTTEFTFLQ</sequence>
<dbReference type="CDD" id="cd00130">
    <property type="entry name" value="PAS"/>
    <property type="match status" value="1"/>
</dbReference>
<gene>
    <name evidence="16" type="primary">AHRR</name>
</gene>
<accession>A0A6P8PU29</accession>
<dbReference type="SUPFAM" id="SSF55785">
    <property type="entry name" value="PYP-like sensor domain (PAS domain)"/>
    <property type="match status" value="1"/>
</dbReference>
<organism evidence="15 16">
    <name type="scientific">Geotrypetes seraphini</name>
    <name type="common">Gaboon caecilian</name>
    <name type="synonym">Caecilia seraphini</name>
    <dbReference type="NCBI Taxonomy" id="260995"/>
    <lineage>
        <taxon>Eukaryota</taxon>
        <taxon>Metazoa</taxon>
        <taxon>Chordata</taxon>
        <taxon>Craniata</taxon>
        <taxon>Vertebrata</taxon>
        <taxon>Euteleostomi</taxon>
        <taxon>Amphibia</taxon>
        <taxon>Gymnophiona</taxon>
        <taxon>Geotrypetes</taxon>
    </lineage>
</organism>
<dbReference type="SUPFAM" id="SSF47459">
    <property type="entry name" value="HLH, helix-loop-helix DNA-binding domain"/>
    <property type="match status" value="1"/>
</dbReference>
<dbReference type="SMART" id="SM00091">
    <property type="entry name" value="PAS"/>
    <property type="match status" value="1"/>
</dbReference>
<dbReference type="FunFam" id="3.30.450.20:FF:000056">
    <property type="entry name" value="aryl hydrocarbon receptor repressor"/>
    <property type="match status" value="1"/>
</dbReference>
<dbReference type="InterPro" id="IPR011598">
    <property type="entry name" value="bHLH_dom"/>
</dbReference>
<evidence type="ECO:0000256" key="6">
    <source>
        <dbReference type="ARBA" id="ARBA00023015"/>
    </source>
</evidence>
<name>A0A6P8PU29_GEOSA</name>
<dbReference type="AlphaFoldDB" id="A0A6P8PU29"/>
<dbReference type="GO" id="GO:0046983">
    <property type="term" value="F:protein dimerization activity"/>
    <property type="evidence" value="ECO:0007669"/>
    <property type="project" value="InterPro"/>
</dbReference>
<dbReference type="SMART" id="SM00353">
    <property type="entry name" value="HLH"/>
    <property type="match status" value="1"/>
</dbReference>
<dbReference type="CTD" id="57491"/>
<dbReference type="GO" id="GO:0034751">
    <property type="term" value="C:aryl hydrocarbon receptor complex"/>
    <property type="evidence" value="ECO:0007669"/>
    <property type="project" value="TreeGrafter"/>
</dbReference>
<dbReference type="GO" id="GO:0000976">
    <property type="term" value="F:transcription cis-regulatory region binding"/>
    <property type="evidence" value="ECO:0007669"/>
    <property type="project" value="TreeGrafter"/>
</dbReference>
<keyword evidence="7" id="KW-0238">DNA-binding</keyword>
<dbReference type="Gene3D" id="4.10.280.10">
    <property type="entry name" value="Helix-loop-helix DNA-binding domain"/>
    <property type="match status" value="1"/>
</dbReference>
<dbReference type="InterPro" id="IPR013767">
    <property type="entry name" value="PAS_fold"/>
</dbReference>
<dbReference type="Pfam" id="PF00010">
    <property type="entry name" value="HLH"/>
    <property type="match status" value="1"/>
</dbReference>
<feature type="region of interest" description="Disordered" evidence="12">
    <location>
        <begin position="1"/>
        <end position="36"/>
    </location>
</feature>
<dbReference type="Pfam" id="PF00989">
    <property type="entry name" value="PAS"/>
    <property type="match status" value="1"/>
</dbReference>
<feature type="domain" description="BHLH" evidence="14">
    <location>
        <begin position="24"/>
        <end position="77"/>
    </location>
</feature>
<dbReference type="CDD" id="cd11435">
    <property type="entry name" value="bHLH-PAS_AhRR"/>
    <property type="match status" value="1"/>
</dbReference>
<evidence type="ECO:0000256" key="2">
    <source>
        <dbReference type="ARBA" id="ARBA00004496"/>
    </source>
</evidence>
<reference evidence="16" key="1">
    <citation type="submission" date="2025-08" db="UniProtKB">
        <authorList>
            <consortium name="RefSeq"/>
        </authorList>
    </citation>
    <scope>IDENTIFICATION</scope>
</reference>
<evidence type="ECO:0000256" key="1">
    <source>
        <dbReference type="ARBA" id="ARBA00004123"/>
    </source>
</evidence>
<protein>
    <recommendedName>
        <fullName evidence="11">Aryl hydrocarbon receptor repressor</fullName>
    </recommendedName>
</protein>
<keyword evidence="8" id="KW-0804">Transcription</keyword>